<dbReference type="Proteomes" id="UP000429644">
    <property type="component" value="Unassembled WGS sequence"/>
</dbReference>
<dbReference type="AlphaFoldDB" id="A0A7J9UZ83"/>
<keyword evidence="2" id="KW-1185">Reference proteome</keyword>
<dbReference type="OrthoDB" id="4828421at2"/>
<accession>A0A7J9UZ83</accession>
<proteinExistence type="predicted"/>
<evidence type="ECO:0000313" key="2">
    <source>
        <dbReference type="Proteomes" id="UP000429644"/>
    </source>
</evidence>
<organism evidence="1 2">
    <name type="scientific">Georgenia ruanii</name>
    <dbReference type="NCBI Taxonomy" id="348442"/>
    <lineage>
        <taxon>Bacteria</taxon>
        <taxon>Bacillati</taxon>
        <taxon>Actinomycetota</taxon>
        <taxon>Actinomycetes</taxon>
        <taxon>Micrococcales</taxon>
        <taxon>Bogoriellaceae</taxon>
        <taxon>Georgenia</taxon>
    </lineage>
</organism>
<gene>
    <name evidence="1" type="ORF">GB882_14845</name>
</gene>
<dbReference type="EMBL" id="WHPD01003206">
    <property type="protein sequence ID" value="MPV89951.1"/>
    <property type="molecule type" value="Genomic_DNA"/>
</dbReference>
<evidence type="ECO:0000313" key="1">
    <source>
        <dbReference type="EMBL" id="MPV89951.1"/>
    </source>
</evidence>
<dbReference type="RefSeq" id="WP_152232725.1">
    <property type="nucleotide sequence ID" value="NZ_BAAAOT010000021.1"/>
</dbReference>
<reference evidence="1 2" key="1">
    <citation type="submission" date="2019-10" db="EMBL/GenBank/DDBJ databases">
        <title>Georgenia wutianyii sp. nov. and Georgenia yuyongxinii sp. nov. isolated from plateau pika (Ochotona curzoniae) in the Qinghai-Tibet plateau of China.</title>
        <authorList>
            <person name="Tian Z."/>
        </authorList>
    </citation>
    <scope>NUCLEOTIDE SEQUENCE [LARGE SCALE GENOMIC DNA]</scope>
    <source>
        <strain evidence="1 2">JCM 15130</strain>
    </source>
</reference>
<name>A0A7J9UZ83_9MICO</name>
<protein>
    <submittedName>
        <fullName evidence="1">Uncharacterized protein</fullName>
    </submittedName>
</protein>
<comment type="caution">
    <text evidence="1">The sequence shown here is derived from an EMBL/GenBank/DDBJ whole genome shotgun (WGS) entry which is preliminary data.</text>
</comment>
<sequence>MTPTSARHHDEPRWYEIRVQGHLDPRWAAWFDGLSLTCDSGGTTSIRGRLMDQAALYGVLQRVRDVGLPLLSLTQVEPAPDVPAAEPR</sequence>